<dbReference type="AlphaFoldDB" id="A0A3P6G6A5"/>
<proteinExistence type="predicted"/>
<protein>
    <submittedName>
        <fullName evidence="1">Uncharacterized protein</fullName>
    </submittedName>
</protein>
<reference evidence="1" key="1">
    <citation type="submission" date="2018-11" db="EMBL/GenBank/DDBJ databases">
        <authorList>
            <consortium name="Genoscope - CEA"/>
            <person name="William W."/>
        </authorList>
    </citation>
    <scope>NUCLEOTIDE SEQUENCE</scope>
</reference>
<dbReference type="EMBL" id="LR031880">
    <property type="protein sequence ID" value="VDD61308.1"/>
    <property type="molecule type" value="Genomic_DNA"/>
</dbReference>
<feature type="non-terminal residue" evidence="1">
    <location>
        <position position="1"/>
    </location>
</feature>
<evidence type="ECO:0000313" key="1">
    <source>
        <dbReference type="EMBL" id="VDD61308.1"/>
    </source>
</evidence>
<feature type="non-terminal residue" evidence="1">
    <location>
        <position position="71"/>
    </location>
</feature>
<name>A0A3P6G6A5_BRAOL</name>
<accession>A0A3P6G6A5</accession>
<sequence>MRSIGEGTLITRPIHNSQILINLGSYGVLLYDVVDTATQLSPQFVSQFTKLYTKFSKVSRKDSFKFTADVV</sequence>
<gene>
    <name evidence="1" type="ORF">BOLC6T36761H</name>
</gene>
<organism evidence="1">
    <name type="scientific">Brassica oleracea</name>
    <name type="common">Wild cabbage</name>
    <dbReference type="NCBI Taxonomy" id="3712"/>
    <lineage>
        <taxon>Eukaryota</taxon>
        <taxon>Viridiplantae</taxon>
        <taxon>Streptophyta</taxon>
        <taxon>Embryophyta</taxon>
        <taxon>Tracheophyta</taxon>
        <taxon>Spermatophyta</taxon>
        <taxon>Magnoliopsida</taxon>
        <taxon>eudicotyledons</taxon>
        <taxon>Gunneridae</taxon>
        <taxon>Pentapetalae</taxon>
        <taxon>rosids</taxon>
        <taxon>malvids</taxon>
        <taxon>Brassicales</taxon>
        <taxon>Brassicaceae</taxon>
        <taxon>Brassiceae</taxon>
        <taxon>Brassica</taxon>
    </lineage>
</organism>